<sequence length="127" mass="13988">MTRIYRKTTEIQVLDKQALNHFAMKPAAAAAPALLQTLLQTCLSCLTKGGGHSLLWREETVLGLKVITTCNGVVLMSRRQSCQIGEPHFRTGIFGVCGSSRTHQDGSYCGYSGWTKRRKLNRDGVSC</sequence>
<protein>
    <submittedName>
        <fullName evidence="1">Uncharacterized protein</fullName>
    </submittedName>
</protein>
<comment type="caution">
    <text evidence="1">The sequence shown here is derived from an EMBL/GenBank/DDBJ whole genome shotgun (WGS) entry which is preliminary data.</text>
</comment>
<evidence type="ECO:0000313" key="2">
    <source>
        <dbReference type="Proteomes" id="UP000693946"/>
    </source>
</evidence>
<dbReference type="AlphaFoldDB" id="A0AAV6QDX8"/>
<proteinExistence type="predicted"/>
<evidence type="ECO:0000313" key="1">
    <source>
        <dbReference type="EMBL" id="KAG7489273.1"/>
    </source>
</evidence>
<dbReference type="Proteomes" id="UP000693946">
    <property type="component" value="Linkage Group LG5"/>
</dbReference>
<dbReference type="EMBL" id="JAGKHQ010000017">
    <property type="protein sequence ID" value="KAG7489273.1"/>
    <property type="molecule type" value="Genomic_DNA"/>
</dbReference>
<reference evidence="1 2" key="1">
    <citation type="journal article" date="2021" name="Sci. Rep.">
        <title>Chromosome anchoring in Senegalese sole (Solea senegalensis) reveals sex-associated markers and genome rearrangements in flatfish.</title>
        <authorList>
            <person name="Guerrero-Cozar I."/>
            <person name="Gomez-Garrido J."/>
            <person name="Berbel C."/>
            <person name="Martinez-Blanch J.F."/>
            <person name="Alioto T."/>
            <person name="Claros M.G."/>
            <person name="Gagnaire P.A."/>
            <person name="Manchado M."/>
        </authorList>
    </citation>
    <scope>NUCLEOTIDE SEQUENCE [LARGE SCALE GENOMIC DNA]</scope>
    <source>
        <strain evidence="1">Sse05_10M</strain>
    </source>
</reference>
<organism evidence="1 2">
    <name type="scientific">Solea senegalensis</name>
    <name type="common">Senegalese sole</name>
    <dbReference type="NCBI Taxonomy" id="28829"/>
    <lineage>
        <taxon>Eukaryota</taxon>
        <taxon>Metazoa</taxon>
        <taxon>Chordata</taxon>
        <taxon>Craniata</taxon>
        <taxon>Vertebrata</taxon>
        <taxon>Euteleostomi</taxon>
        <taxon>Actinopterygii</taxon>
        <taxon>Neopterygii</taxon>
        <taxon>Teleostei</taxon>
        <taxon>Neoteleostei</taxon>
        <taxon>Acanthomorphata</taxon>
        <taxon>Carangaria</taxon>
        <taxon>Pleuronectiformes</taxon>
        <taxon>Pleuronectoidei</taxon>
        <taxon>Soleidae</taxon>
        <taxon>Solea</taxon>
    </lineage>
</organism>
<accession>A0AAV6QDX8</accession>
<gene>
    <name evidence="1" type="ORF">JOB18_008435</name>
</gene>
<keyword evidence="2" id="KW-1185">Reference proteome</keyword>
<name>A0AAV6QDX8_SOLSE</name>